<dbReference type="InterPro" id="IPR036388">
    <property type="entry name" value="WH-like_DNA-bd_sf"/>
</dbReference>
<evidence type="ECO:0000256" key="3">
    <source>
        <dbReference type="ARBA" id="ARBA00023163"/>
    </source>
</evidence>
<dbReference type="InterPro" id="IPR014757">
    <property type="entry name" value="Tscrpt_reg_IclR_C"/>
</dbReference>
<dbReference type="PROSITE" id="PS51078">
    <property type="entry name" value="ICLR_ED"/>
    <property type="match status" value="1"/>
</dbReference>
<dbReference type="SUPFAM" id="SSF55781">
    <property type="entry name" value="GAF domain-like"/>
    <property type="match status" value="1"/>
</dbReference>
<evidence type="ECO:0000313" key="6">
    <source>
        <dbReference type="EMBL" id="RCJ10025.1"/>
    </source>
</evidence>
<evidence type="ECO:0000259" key="4">
    <source>
        <dbReference type="PROSITE" id="PS51077"/>
    </source>
</evidence>
<dbReference type="Proteomes" id="UP000253501">
    <property type="component" value="Unassembled WGS sequence"/>
</dbReference>
<protein>
    <submittedName>
        <fullName evidence="6">IclR family transcriptional regulator</fullName>
    </submittedName>
</protein>
<keyword evidence="3" id="KW-0804">Transcription</keyword>
<dbReference type="Gene3D" id="3.30.450.40">
    <property type="match status" value="1"/>
</dbReference>
<proteinExistence type="predicted"/>
<organism evidence="6 7">
    <name type="scientific">Cupriavidus necator</name>
    <name type="common">Alcaligenes eutrophus</name>
    <name type="synonym">Ralstonia eutropha</name>
    <dbReference type="NCBI Taxonomy" id="106590"/>
    <lineage>
        <taxon>Bacteria</taxon>
        <taxon>Pseudomonadati</taxon>
        <taxon>Pseudomonadota</taxon>
        <taxon>Betaproteobacteria</taxon>
        <taxon>Burkholderiales</taxon>
        <taxon>Burkholderiaceae</taxon>
        <taxon>Cupriavidus</taxon>
    </lineage>
</organism>
<name>A0A367PT25_CUPNE</name>
<feature type="domain" description="IclR-ED" evidence="5">
    <location>
        <begin position="86"/>
        <end position="273"/>
    </location>
</feature>
<keyword evidence="1" id="KW-0805">Transcription regulation</keyword>
<accession>A0A367PT25</accession>
<dbReference type="InterPro" id="IPR050707">
    <property type="entry name" value="HTH_MetabolicPath_Reg"/>
</dbReference>
<dbReference type="GO" id="GO:0003700">
    <property type="term" value="F:DNA-binding transcription factor activity"/>
    <property type="evidence" value="ECO:0007669"/>
    <property type="project" value="TreeGrafter"/>
</dbReference>
<dbReference type="SUPFAM" id="SSF46785">
    <property type="entry name" value="Winged helix' DNA-binding domain"/>
    <property type="match status" value="1"/>
</dbReference>
<dbReference type="PANTHER" id="PTHR30136">
    <property type="entry name" value="HELIX-TURN-HELIX TRANSCRIPTIONAL REGULATOR, ICLR FAMILY"/>
    <property type="match status" value="1"/>
</dbReference>
<dbReference type="Pfam" id="PF09339">
    <property type="entry name" value="HTH_IclR"/>
    <property type="match status" value="1"/>
</dbReference>
<dbReference type="RefSeq" id="WP_114130477.1">
    <property type="nucleotide sequence ID" value="NZ_CP068435.1"/>
</dbReference>
<gene>
    <name evidence="6" type="ORF">DDK22_02130</name>
</gene>
<dbReference type="EMBL" id="QDHA01000006">
    <property type="protein sequence ID" value="RCJ10025.1"/>
    <property type="molecule type" value="Genomic_DNA"/>
</dbReference>
<evidence type="ECO:0000256" key="2">
    <source>
        <dbReference type="ARBA" id="ARBA00023125"/>
    </source>
</evidence>
<keyword evidence="2" id="KW-0238">DNA-binding</keyword>
<dbReference type="AlphaFoldDB" id="A0A367PT25"/>
<dbReference type="InterPro" id="IPR029016">
    <property type="entry name" value="GAF-like_dom_sf"/>
</dbReference>
<evidence type="ECO:0000259" key="5">
    <source>
        <dbReference type="PROSITE" id="PS51078"/>
    </source>
</evidence>
<evidence type="ECO:0000256" key="1">
    <source>
        <dbReference type="ARBA" id="ARBA00023015"/>
    </source>
</evidence>
<reference evidence="6 7" key="1">
    <citation type="submission" date="2018-04" db="EMBL/GenBank/DDBJ databases">
        <title>Cupriavidus necator CR12 genome sequencing and assembly.</title>
        <authorList>
            <person name="Ben Fekih I."/>
            <person name="Mazhar H.S."/>
            <person name="Bello S.K."/>
            <person name="Rensing C."/>
        </authorList>
    </citation>
    <scope>NUCLEOTIDE SEQUENCE [LARGE SCALE GENOMIC DNA]</scope>
    <source>
        <strain evidence="6 7">CR12</strain>
    </source>
</reference>
<dbReference type="Gene3D" id="1.10.10.10">
    <property type="entry name" value="Winged helix-like DNA-binding domain superfamily/Winged helix DNA-binding domain"/>
    <property type="match status" value="1"/>
</dbReference>
<sequence length="274" mass="29858">MKQNVQFPFQNRTAAEDVAVEDDARSLRVLMVLSSLARAQHPQTLSQLSQRLHVPKATLMRLLAAMERTGFVVRMPAERGYVPGPGAAALSLQTLRSPPMLRECRAILARLVASLGETCNLTALDGDRVLYVERVETHEPLRLQLSPGIHVPLHCTASGKLFLSAMSRLERQQMLRRLDLAPHTPRTLSDVPGLNTELDRLGARGIGVDHEEFVRGMCAVAVPVREPDGERSGRVVAAIACHAPTARASLEVLLQAVPTLQGAAREMAGVLCTH</sequence>
<dbReference type="PROSITE" id="PS51077">
    <property type="entry name" value="HTH_ICLR"/>
    <property type="match status" value="1"/>
</dbReference>
<dbReference type="PANTHER" id="PTHR30136:SF24">
    <property type="entry name" value="HTH-TYPE TRANSCRIPTIONAL REPRESSOR ALLR"/>
    <property type="match status" value="1"/>
</dbReference>
<dbReference type="GO" id="GO:0003677">
    <property type="term" value="F:DNA binding"/>
    <property type="evidence" value="ECO:0007669"/>
    <property type="project" value="UniProtKB-KW"/>
</dbReference>
<evidence type="ECO:0000313" key="7">
    <source>
        <dbReference type="Proteomes" id="UP000253501"/>
    </source>
</evidence>
<dbReference type="Pfam" id="PF01614">
    <property type="entry name" value="IclR_C"/>
    <property type="match status" value="1"/>
</dbReference>
<dbReference type="GO" id="GO:0045892">
    <property type="term" value="P:negative regulation of DNA-templated transcription"/>
    <property type="evidence" value="ECO:0007669"/>
    <property type="project" value="TreeGrafter"/>
</dbReference>
<dbReference type="InterPro" id="IPR036390">
    <property type="entry name" value="WH_DNA-bd_sf"/>
</dbReference>
<dbReference type="InterPro" id="IPR005471">
    <property type="entry name" value="Tscrpt_reg_IclR_N"/>
</dbReference>
<comment type="caution">
    <text evidence="6">The sequence shown here is derived from an EMBL/GenBank/DDBJ whole genome shotgun (WGS) entry which is preliminary data.</text>
</comment>
<feature type="domain" description="HTH iclR-type" evidence="4">
    <location>
        <begin position="20"/>
        <end position="85"/>
    </location>
</feature>
<dbReference type="SMART" id="SM00346">
    <property type="entry name" value="HTH_ICLR"/>
    <property type="match status" value="1"/>
</dbReference>